<accession>A0A7K8KXR6</accession>
<organism evidence="1 2">
    <name type="scientific">Ardeotis kori</name>
    <dbReference type="NCBI Taxonomy" id="89386"/>
    <lineage>
        <taxon>Eukaryota</taxon>
        <taxon>Metazoa</taxon>
        <taxon>Chordata</taxon>
        <taxon>Craniata</taxon>
        <taxon>Vertebrata</taxon>
        <taxon>Euteleostomi</taxon>
        <taxon>Archelosauria</taxon>
        <taxon>Archosauria</taxon>
        <taxon>Dinosauria</taxon>
        <taxon>Saurischia</taxon>
        <taxon>Theropoda</taxon>
        <taxon>Coelurosauria</taxon>
        <taxon>Aves</taxon>
        <taxon>Neognathae</taxon>
        <taxon>Neoaves</taxon>
        <taxon>Otidimorphae</taxon>
        <taxon>Otidiformes</taxon>
        <taxon>Otididae</taxon>
        <taxon>Ardeotis</taxon>
    </lineage>
</organism>
<comment type="caution">
    <text evidence="1">The sequence shown here is derived from an EMBL/GenBank/DDBJ whole genome shotgun (WGS) entry which is preliminary data.</text>
</comment>
<keyword evidence="2" id="KW-1185">Reference proteome</keyword>
<feature type="non-terminal residue" evidence="1">
    <location>
        <position position="1"/>
    </location>
</feature>
<sequence length="147" mass="17075">AWSIHKNIITYRLLVFLQPPPGHCFSLELDTTGQLPVRHFRVRVGLECMCWDEQQLGDTLCFLHHRNNKLPRDQYSHLLCTLCTCCYLDMEKIASWVQQLVRSAWLLLPQSHHCQLTLLPSSKSCRFLLTSTSKMNICTDITFAVQQ</sequence>
<reference evidence="1 2" key="1">
    <citation type="submission" date="2019-09" db="EMBL/GenBank/DDBJ databases">
        <title>Bird 10,000 Genomes (B10K) Project - Family phase.</title>
        <authorList>
            <person name="Zhang G."/>
        </authorList>
    </citation>
    <scope>NUCLEOTIDE SEQUENCE [LARGE SCALE GENOMIC DNA]</scope>
    <source>
        <strain evidence="1">B10K-CU-031-01</strain>
        <tissue evidence="1">Muscle</tissue>
    </source>
</reference>
<dbReference type="EMBL" id="VWPR01000274">
    <property type="protein sequence ID" value="NXE21857.1"/>
    <property type="molecule type" value="Genomic_DNA"/>
</dbReference>
<evidence type="ECO:0000313" key="2">
    <source>
        <dbReference type="Proteomes" id="UP000560386"/>
    </source>
</evidence>
<proteinExistence type="predicted"/>
<feature type="non-terminal residue" evidence="1">
    <location>
        <position position="147"/>
    </location>
</feature>
<name>A0A7K8KXR6_9AVES</name>
<evidence type="ECO:0000313" key="1">
    <source>
        <dbReference type="EMBL" id="NXE21857.1"/>
    </source>
</evidence>
<gene>
    <name evidence="1" type="primary">Itpripl1_0</name>
    <name evidence="1" type="ORF">ARDKOR_R15200</name>
</gene>
<dbReference type="Proteomes" id="UP000560386">
    <property type="component" value="Unassembled WGS sequence"/>
</dbReference>
<protein>
    <submittedName>
        <fullName evidence="1">IPIL1 protein</fullName>
    </submittedName>
</protein>
<dbReference type="AlphaFoldDB" id="A0A7K8KXR6"/>